<feature type="compositionally biased region" description="Basic and acidic residues" evidence="1">
    <location>
        <begin position="1"/>
        <end position="16"/>
    </location>
</feature>
<evidence type="ECO:0000313" key="2">
    <source>
        <dbReference type="EMBL" id="MCX7571203.1"/>
    </source>
</evidence>
<gene>
    <name evidence="2" type="ORF">OS242_14725</name>
</gene>
<organism evidence="2 3">
    <name type="scientific">Tumebacillus lacus</name>
    <dbReference type="NCBI Taxonomy" id="2995335"/>
    <lineage>
        <taxon>Bacteria</taxon>
        <taxon>Bacillati</taxon>
        <taxon>Bacillota</taxon>
        <taxon>Bacilli</taxon>
        <taxon>Bacillales</taxon>
        <taxon>Alicyclobacillaceae</taxon>
        <taxon>Tumebacillus</taxon>
    </lineage>
</organism>
<name>A0ABT3X2S5_9BACL</name>
<dbReference type="RefSeq" id="WP_267152448.1">
    <property type="nucleotide sequence ID" value="NZ_JAPMLT010000009.1"/>
</dbReference>
<evidence type="ECO:0000256" key="1">
    <source>
        <dbReference type="SAM" id="MobiDB-lite"/>
    </source>
</evidence>
<dbReference type="Proteomes" id="UP001208017">
    <property type="component" value="Unassembled WGS sequence"/>
</dbReference>
<keyword evidence="3" id="KW-1185">Reference proteome</keyword>
<protein>
    <recommendedName>
        <fullName evidence="4">Small, acid-soluble spore protein, alpha/beta type</fullName>
    </recommendedName>
</protein>
<evidence type="ECO:0000313" key="3">
    <source>
        <dbReference type="Proteomes" id="UP001208017"/>
    </source>
</evidence>
<dbReference type="EMBL" id="JAPMLT010000009">
    <property type="protein sequence ID" value="MCX7571203.1"/>
    <property type="molecule type" value="Genomic_DNA"/>
</dbReference>
<feature type="compositionally biased region" description="Basic and acidic residues" evidence="1">
    <location>
        <begin position="28"/>
        <end position="38"/>
    </location>
</feature>
<comment type="caution">
    <text evidence="2">The sequence shown here is derived from an EMBL/GenBank/DDBJ whole genome shotgun (WGS) entry which is preliminary data.</text>
</comment>
<reference evidence="2 3" key="1">
    <citation type="submission" date="2022-11" db="EMBL/GenBank/DDBJ databases">
        <title>Study of microbial diversity in lake waters.</title>
        <authorList>
            <person name="Zhang J."/>
        </authorList>
    </citation>
    <scope>NUCLEOTIDE SEQUENCE [LARGE SCALE GENOMIC DNA]</scope>
    <source>
        <strain evidence="2 3">DT12</strain>
    </source>
</reference>
<accession>A0ABT3X2S5</accession>
<proteinExistence type="predicted"/>
<sequence length="53" mass="6077">MNKNIEMMRKLVDQKKQKSGQQRGLGNKAEKDTMEKNRKVGKQLKKGGLFDGK</sequence>
<feature type="region of interest" description="Disordered" evidence="1">
    <location>
        <begin position="1"/>
        <end position="53"/>
    </location>
</feature>
<evidence type="ECO:0008006" key="4">
    <source>
        <dbReference type="Google" id="ProtNLM"/>
    </source>
</evidence>